<dbReference type="PANTHER" id="PTHR40866:SF1">
    <property type="entry name" value="BED-TYPE DOMAIN-CONTAINING PROTEIN"/>
    <property type="match status" value="1"/>
</dbReference>
<evidence type="ECO:0000313" key="2">
    <source>
        <dbReference type="Proteomes" id="UP000053864"/>
    </source>
</evidence>
<dbReference type="VEuPathDB" id="FungiDB:PPTG_19606"/>
<evidence type="ECO:0000313" key="1">
    <source>
        <dbReference type="EMBL" id="ETL42536.1"/>
    </source>
</evidence>
<gene>
    <name evidence="1" type="ORF">L916_06661</name>
</gene>
<organism evidence="1 2">
    <name type="scientific">Phytophthora nicotianae</name>
    <name type="common">Potato buckeye rot agent</name>
    <name type="synonym">Phytophthora parasitica</name>
    <dbReference type="NCBI Taxonomy" id="4792"/>
    <lineage>
        <taxon>Eukaryota</taxon>
        <taxon>Sar</taxon>
        <taxon>Stramenopiles</taxon>
        <taxon>Oomycota</taxon>
        <taxon>Peronosporomycetes</taxon>
        <taxon>Peronosporales</taxon>
        <taxon>Peronosporaceae</taxon>
        <taxon>Phytophthora</taxon>
    </lineage>
</organism>
<dbReference type="Proteomes" id="UP000053864">
    <property type="component" value="Unassembled WGS sequence"/>
</dbReference>
<dbReference type="AlphaFoldDB" id="W2J824"/>
<accession>W2J824</accession>
<protein>
    <recommendedName>
        <fullName evidence="3">HAT C-terminal dimerisation domain-containing protein</fullName>
    </recommendedName>
</protein>
<dbReference type="EMBL" id="KI672271">
    <property type="protein sequence ID" value="ETL42536.1"/>
    <property type="molecule type" value="Genomic_DNA"/>
</dbReference>
<sequence>MVPPTSNTVERLFSSCKLIMTPHRSCMLPANFETIAFLRVNREMWNAASLIEQGE</sequence>
<dbReference type="InterPro" id="IPR012337">
    <property type="entry name" value="RNaseH-like_sf"/>
</dbReference>
<proteinExistence type="predicted"/>
<name>W2J824_PHYNI</name>
<dbReference type="PANTHER" id="PTHR40866">
    <property type="entry name" value="BED-TYPE DOMAIN-CONTAINING PROTEIN"/>
    <property type="match status" value="1"/>
</dbReference>
<evidence type="ECO:0008006" key="3">
    <source>
        <dbReference type="Google" id="ProtNLM"/>
    </source>
</evidence>
<dbReference type="SUPFAM" id="SSF53098">
    <property type="entry name" value="Ribonuclease H-like"/>
    <property type="match status" value="1"/>
</dbReference>
<reference evidence="1 2" key="1">
    <citation type="submission" date="2013-11" db="EMBL/GenBank/DDBJ databases">
        <title>The Genome Sequence of Phytophthora parasitica CJ05E6.</title>
        <authorList>
            <consortium name="The Broad Institute Genomics Platform"/>
            <person name="Russ C."/>
            <person name="Tyler B."/>
            <person name="Panabieres F."/>
            <person name="Shan W."/>
            <person name="Tripathy S."/>
            <person name="Grunwald N."/>
            <person name="Machado M."/>
            <person name="Johnson C.S."/>
            <person name="Arredondo F."/>
            <person name="Hong C."/>
            <person name="Coffey M."/>
            <person name="Young S.K."/>
            <person name="Zeng Q."/>
            <person name="Gargeya S."/>
            <person name="Fitzgerald M."/>
            <person name="Abouelleil A."/>
            <person name="Alvarado L."/>
            <person name="Chapman S.B."/>
            <person name="Gainer-Dewar J."/>
            <person name="Goldberg J."/>
            <person name="Griggs A."/>
            <person name="Gujja S."/>
            <person name="Hansen M."/>
            <person name="Howarth C."/>
            <person name="Imamovic A."/>
            <person name="Ireland A."/>
            <person name="Larimer J."/>
            <person name="McCowan C."/>
            <person name="Murphy C."/>
            <person name="Pearson M."/>
            <person name="Poon T.W."/>
            <person name="Priest M."/>
            <person name="Roberts A."/>
            <person name="Saif S."/>
            <person name="Shea T."/>
            <person name="Sykes S."/>
            <person name="Wortman J."/>
            <person name="Nusbaum C."/>
            <person name="Birren B."/>
        </authorList>
    </citation>
    <scope>NUCLEOTIDE SEQUENCE [LARGE SCALE GENOMIC DNA]</scope>
    <source>
        <strain evidence="1 2">CJ05E6</strain>
    </source>
</reference>